<organism evidence="2 3">
    <name type="scientific">Aspergillus niger ATCC 13496</name>
    <dbReference type="NCBI Taxonomy" id="1353008"/>
    <lineage>
        <taxon>Eukaryota</taxon>
        <taxon>Fungi</taxon>
        <taxon>Dikarya</taxon>
        <taxon>Ascomycota</taxon>
        <taxon>Pezizomycotina</taxon>
        <taxon>Eurotiomycetes</taxon>
        <taxon>Eurotiomycetidae</taxon>
        <taxon>Eurotiales</taxon>
        <taxon>Aspergillaceae</taxon>
        <taxon>Aspergillus</taxon>
        <taxon>Aspergillus subgen. Circumdati</taxon>
    </lineage>
</organism>
<gene>
    <name evidence="2" type="ORF">M747DRAFT_106037</name>
</gene>
<dbReference type="VEuPathDB" id="FungiDB:M747DRAFT_106037"/>
<dbReference type="Proteomes" id="UP000253845">
    <property type="component" value="Unassembled WGS sequence"/>
</dbReference>
<evidence type="ECO:0000313" key="2">
    <source>
        <dbReference type="EMBL" id="RDH16969.1"/>
    </source>
</evidence>
<dbReference type="EMBL" id="KZ851934">
    <property type="protein sequence ID" value="RDH16969.1"/>
    <property type="molecule type" value="Genomic_DNA"/>
</dbReference>
<evidence type="ECO:0000313" key="3">
    <source>
        <dbReference type="Proteomes" id="UP000253845"/>
    </source>
</evidence>
<proteinExistence type="predicted"/>
<feature type="region of interest" description="Disordered" evidence="1">
    <location>
        <begin position="28"/>
        <end position="66"/>
    </location>
</feature>
<evidence type="ECO:0000256" key="1">
    <source>
        <dbReference type="SAM" id="MobiDB-lite"/>
    </source>
</evidence>
<accession>A0A370BTY4</accession>
<protein>
    <submittedName>
        <fullName evidence="2">Uncharacterized protein</fullName>
    </submittedName>
</protein>
<name>A0A370BTY4_ASPNG</name>
<sequence length="98" mass="11386">MELELCVSACLCGFVSLWARAKRMPETRDAGMNQGAWREMEEKKRQKEKKRGGPAERVGGTNLHHDPRTRERYLASLMLFLIILKEDFYSMCCFSMPI</sequence>
<dbReference type="AlphaFoldDB" id="A0A370BTY4"/>
<reference evidence="2 3" key="1">
    <citation type="submission" date="2018-07" db="EMBL/GenBank/DDBJ databases">
        <title>Section-level genome sequencing of Aspergillus section Nigri to investigate inter- and intra-species variation.</title>
        <authorList>
            <consortium name="DOE Joint Genome Institute"/>
            <person name="Vesth T.C."/>
            <person name="Nybo J.L."/>
            <person name="Theobald S."/>
            <person name="Frisvad J.C."/>
            <person name="Larsen T.O."/>
            <person name="Nielsen K.F."/>
            <person name="Hoof J.B."/>
            <person name="Brandl J."/>
            <person name="Salamov A."/>
            <person name="Riley R."/>
            <person name="Gladden J.M."/>
            <person name="Phatale P."/>
            <person name="Nielsen M.T."/>
            <person name="Lyhne E.K."/>
            <person name="Kogle M.E."/>
            <person name="Strasser K."/>
            <person name="McDonnell E."/>
            <person name="Barry K."/>
            <person name="Clum A."/>
            <person name="Chen C."/>
            <person name="Nolan M."/>
            <person name="Sandor L."/>
            <person name="Kuo A."/>
            <person name="Lipzen A."/>
            <person name="Hainaut M."/>
            <person name="Drula E."/>
            <person name="Tsang A."/>
            <person name="Magnuson J.K."/>
            <person name="Henrissat B."/>
            <person name="Wiebenga A."/>
            <person name="Simmons B.A."/>
            <person name="Makela M.R."/>
            <person name="De vries R.P."/>
            <person name="Grigoriev I.V."/>
            <person name="Mortensen U.H."/>
            <person name="Baker S.E."/>
            <person name="Andersen M.R."/>
        </authorList>
    </citation>
    <scope>NUCLEOTIDE SEQUENCE [LARGE SCALE GENOMIC DNA]</scope>
    <source>
        <strain evidence="2 3">ATCC 13496</strain>
    </source>
</reference>